<keyword evidence="2" id="KW-1185">Reference proteome</keyword>
<name>L0H2I9_9GAMM</name>
<accession>L0H2I9</accession>
<dbReference type="KEGG" id="tmb:Thimo_3190"/>
<evidence type="ECO:0000313" key="1">
    <source>
        <dbReference type="EMBL" id="AGA91870.1"/>
    </source>
</evidence>
<gene>
    <name evidence="1" type="ORF">Thimo_3190</name>
</gene>
<proteinExistence type="predicted"/>
<sequence>MAGDRHDVRGAGLLENDCERHAAVITGGDIGWARCLPLQALHRHQAIVTSGER</sequence>
<dbReference type="AlphaFoldDB" id="L0H2I9"/>
<reference evidence="1 2" key="1">
    <citation type="submission" date="2011-09" db="EMBL/GenBank/DDBJ databases">
        <title>Complete sequence of chromosome of Thioflavicoccus mobilis 8321.</title>
        <authorList>
            <consortium name="US DOE Joint Genome Institute"/>
            <person name="Lucas S."/>
            <person name="Han J."/>
            <person name="Lapidus A."/>
            <person name="Cheng J.-F."/>
            <person name="Goodwin L."/>
            <person name="Pitluck S."/>
            <person name="Peters L."/>
            <person name="Ovchinnikova G."/>
            <person name="Lu M."/>
            <person name="Detter J.C."/>
            <person name="Han C."/>
            <person name="Tapia R."/>
            <person name="Land M."/>
            <person name="Hauser L."/>
            <person name="Kyrpides N."/>
            <person name="Ivanova N."/>
            <person name="Pagani I."/>
            <person name="Vogl K."/>
            <person name="Liu Z."/>
            <person name="Imhoff J."/>
            <person name="Thiel V."/>
            <person name="Frigaard N.-U."/>
            <person name="Bryant D."/>
            <person name="Woyke T."/>
        </authorList>
    </citation>
    <scope>NUCLEOTIDE SEQUENCE [LARGE SCALE GENOMIC DNA]</scope>
    <source>
        <strain evidence="1 2">8321</strain>
    </source>
</reference>
<dbReference type="EMBL" id="CP003051">
    <property type="protein sequence ID" value="AGA91870.1"/>
    <property type="molecule type" value="Genomic_DNA"/>
</dbReference>
<protein>
    <submittedName>
        <fullName evidence="1">Uncharacterized protein</fullName>
    </submittedName>
</protein>
<dbReference type="Proteomes" id="UP000010816">
    <property type="component" value="Chromosome"/>
</dbReference>
<evidence type="ECO:0000313" key="2">
    <source>
        <dbReference type="Proteomes" id="UP000010816"/>
    </source>
</evidence>
<dbReference type="HOGENOM" id="CLU_3067241_0_0_6"/>
<organism evidence="1 2">
    <name type="scientific">Thioflavicoccus mobilis 8321</name>
    <dbReference type="NCBI Taxonomy" id="765912"/>
    <lineage>
        <taxon>Bacteria</taxon>
        <taxon>Pseudomonadati</taxon>
        <taxon>Pseudomonadota</taxon>
        <taxon>Gammaproteobacteria</taxon>
        <taxon>Chromatiales</taxon>
        <taxon>Chromatiaceae</taxon>
        <taxon>Thioflavicoccus</taxon>
    </lineage>
</organism>